<name>A0A401GFA3_9APHY</name>
<dbReference type="InParanoid" id="A0A401GFA3"/>
<dbReference type="AlphaFoldDB" id="A0A401GFA3"/>
<evidence type="ECO:0000313" key="2">
    <source>
        <dbReference type="Proteomes" id="UP000287166"/>
    </source>
</evidence>
<keyword evidence="2" id="KW-1185">Reference proteome</keyword>
<dbReference type="EMBL" id="BFAD01000003">
    <property type="protein sequence ID" value="GBE80811.1"/>
    <property type="molecule type" value="Genomic_DNA"/>
</dbReference>
<sequence length="117" mass="13817">MLRHTKRALAEVEGFDIWKEFPRKVRYHLLGHLSSIPTPECEVFNSNELLQQRKVLVILRVSAFPVNDEFSNVRRKSRELFKTAFEKRPLWSRFDEERAESISTCRMEPVIARQATA</sequence>
<protein>
    <submittedName>
        <fullName evidence="1">Uncharacterized protein</fullName>
    </submittedName>
</protein>
<dbReference type="RefSeq" id="XP_027611724.1">
    <property type="nucleotide sequence ID" value="XM_027755923.1"/>
</dbReference>
<evidence type="ECO:0000313" key="1">
    <source>
        <dbReference type="EMBL" id="GBE80811.1"/>
    </source>
</evidence>
<gene>
    <name evidence="1" type="ORF">SCP_0305310</name>
</gene>
<organism evidence="1 2">
    <name type="scientific">Sparassis crispa</name>
    <dbReference type="NCBI Taxonomy" id="139825"/>
    <lineage>
        <taxon>Eukaryota</taxon>
        <taxon>Fungi</taxon>
        <taxon>Dikarya</taxon>
        <taxon>Basidiomycota</taxon>
        <taxon>Agaricomycotina</taxon>
        <taxon>Agaricomycetes</taxon>
        <taxon>Polyporales</taxon>
        <taxon>Sparassidaceae</taxon>
        <taxon>Sparassis</taxon>
    </lineage>
</organism>
<accession>A0A401GFA3</accession>
<reference evidence="1 2" key="1">
    <citation type="journal article" date="2018" name="Sci. Rep.">
        <title>Genome sequence of the cauliflower mushroom Sparassis crispa (Hanabiratake) and its association with beneficial usage.</title>
        <authorList>
            <person name="Kiyama R."/>
            <person name="Furutani Y."/>
            <person name="Kawaguchi K."/>
            <person name="Nakanishi T."/>
        </authorList>
    </citation>
    <scope>NUCLEOTIDE SEQUENCE [LARGE SCALE GENOMIC DNA]</scope>
</reference>
<dbReference type="Proteomes" id="UP000287166">
    <property type="component" value="Unassembled WGS sequence"/>
</dbReference>
<comment type="caution">
    <text evidence="1">The sequence shown here is derived from an EMBL/GenBank/DDBJ whole genome shotgun (WGS) entry which is preliminary data.</text>
</comment>
<dbReference type="GeneID" id="38777728"/>
<proteinExistence type="predicted"/>